<protein>
    <submittedName>
        <fullName evidence="1">Uncharacterized protein</fullName>
    </submittedName>
</protein>
<evidence type="ECO:0000313" key="2">
    <source>
        <dbReference type="Proteomes" id="UP000800035"/>
    </source>
</evidence>
<dbReference type="OrthoDB" id="3790856at2759"/>
<reference evidence="1" key="1">
    <citation type="journal article" date="2020" name="Stud. Mycol.">
        <title>101 Dothideomycetes genomes: a test case for predicting lifestyles and emergence of pathogens.</title>
        <authorList>
            <person name="Haridas S."/>
            <person name="Albert R."/>
            <person name="Binder M."/>
            <person name="Bloem J."/>
            <person name="Labutti K."/>
            <person name="Salamov A."/>
            <person name="Andreopoulos B."/>
            <person name="Baker S."/>
            <person name="Barry K."/>
            <person name="Bills G."/>
            <person name="Bluhm B."/>
            <person name="Cannon C."/>
            <person name="Castanera R."/>
            <person name="Culley D."/>
            <person name="Daum C."/>
            <person name="Ezra D."/>
            <person name="Gonzalez J."/>
            <person name="Henrissat B."/>
            <person name="Kuo A."/>
            <person name="Liang C."/>
            <person name="Lipzen A."/>
            <person name="Lutzoni F."/>
            <person name="Magnuson J."/>
            <person name="Mondo S."/>
            <person name="Nolan M."/>
            <person name="Ohm R."/>
            <person name="Pangilinan J."/>
            <person name="Park H.-J."/>
            <person name="Ramirez L."/>
            <person name="Alfaro M."/>
            <person name="Sun H."/>
            <person name="Tritt A."/>
            <person name="Yoshinaga Y."/>
            <person name="Zwiers L.-H."/>
            <person name="Turgeon B."/>
            <person name="Goodwin S."/>
            <person name="Spatafora J."/>
            <person name="Crous P."/>
            <person name="Grigoriev I."/>
        </authorList>
    </citation>
    <scope>NUCLEOTIDE SEQUENCE</scope>
    <source>
        <strain evidence="1">CBS 675.92</strain>
    </source>
</reference>
<dbReference type="AlphaFoldDB" id="A0A6A5U670"/>
<accession>A0A6A5U670</accession>
<organism evidence="1 2">
    <name type="scientific">Byssothecium circinans</name>
    <dbReference type="NCBI Taxonomy" id="147558"/>
    <lineage>
        <taxon>Eukaryota</taxon>
        <taxon>Fungi</taxon>
        <taxon>Dikarya</taxon>
        <taxon>Ascomycota</taxon>
        <taxon>Pezizomycotina</taxon>
        <taxon>Dothideomycetes</taxon>
        <taxon>Pleosporomycetidae</taxon>
        <taxon>Pleosporales</taxon>
        <taxon>Massarineae</taxon>
        <taxon>Massarinaceae</taxon>
        <taxon>Byssothecium</taxon>
    </lineage>
</organism>
<gene>
    <name evidence="1" type="ORF">CC80DRAFT_500930</name>
</gene>
<dbReference type="EMBL" id="ML976982">
    <property type="protein sequence ID" value="KAF1960643.1"/>
    <property type="molecule type" value="Genomic_DNA"/>
</dbReference>
<sequence>MGPPVSPSAFMGPLMLEDGSISQHTPPPLSLTPQVHISIAPSSPPTATTPTYPDPHPSISPTLQLIVPPPLTTHPYHGFPAFRLQLTLYYTSSLHLLVRANTTMIKKTYLSGHLANAAAIDLARCCCSEGEIVMLMHQTRLCNGAQKTDWMLNDYWVGKWDEHNAIVRDSVFLSTVVQGYMVQRVRGKVTGRVKVLYEGGNF</sequence>
<proteinExistence type="predicted"/>
<dbReference type="Proteomes" id="UP000800035">
    <property type="component" value="Unassembled WGS sequence"/>
</dbReference>
<keyword evidence="2" id="KW-1185">Reference proteome</keyword>
<name>A0A6A5U670_9PLEO</name>
<evidence type="ECO:0000313" key="1">
    <source>
        <dbReference type="EMBL" id="KAF1960643.1"/>
    </source>
</evidence>